<dbReference type="SUPFAM" id="SSF53822">
    <property type="entry name" value="Periplasmic binding protein-like I"/>
    <property type="match status" value="1"/>
</dbReference>
<organism evidence="5 6">
    <name type="scientific">Paenibacillus illinoisensis</name>
    <dbReference type="NCBI Taxonomy" id="59845"/>
    <lineage>
        <taxon>Bacteria</taxon>
        <taxon>Bacillati</taxon>
        <taxon>Bacillota</taxon>
        <taxon>Bacilli</taxon>
        <taxon>Bacillales</taxon>
        <taxon>Paenibacillaceae</taxon>
        <taxon>Paenibacillus</taxon>
    </lineage>
</organism>
<sequence>MITIKDVAKSAGVASSTVSCVLNGKDNVSELTRQKVLAAATQLNYVKHGPASELKRKNTQTIGVMVHDMSSPYFSDLVPGIESAIKSHGYDLIVCSSMGGEKSTANRYIREKRIDGAIVIAQDIPDELLTEAAAREFPIVVMDRKLANEHIVNVLMDDEQGGYLATKYLIDQGHRTIAYINGPFSSDCNLLRYQGFLRALSEADIEEKSEWRLGGQFCKESGYHAAKMLIENGLPSAVFFANDDMAIGGLEAFREHHISVPEQVSVVGFDNIHVSQYVSPPLTTFRQPKTDAGLLAGHLLIQMLNGEQVKSVFTLDIQCVERQSVRAVTIE</sequence>
<keyword evidence="1" id="KW-0805">Transcription regulation</keyword>
<name>A0A2W0C3B4_9BACL</name>
<dbReference type="InterPro" id="IPR028082">
    <property type="entry name" value="Peripla_BP_I"/>
</dbReference>
<evidence type="ECO:0000256" key="1">
    <source>
        <dbReference type="ARBA" id="ARBA00023015"/>
    </source>
</evidence>
<dbReference type="Gene3D" id="3.40.50.2300">
    <property type="match status" value="2"/>
</dbReference>
<dbReference type="InterPro" id="IPR046335">
    <property type="entry name" value="LacI/GalR-like_sensor"/>
</dbReference>
<evidence type="ECO:0000256" key="3">
    <source>
        <dbReference type="ARBA" id="ARBA00023163"/>
    </source>
</evidence>
<gene>
    <name evidence="5" type="ORF">PIL02S_05694</name>
</gene>
<dbReference type="PROSITE" id="PS51257">
    <property type="entry name" value="PROKAR_LIPOPROTEIN"/>
    <property type="match status" value="1"/>
</dbReference>
<dbReference type="AlphaFoldDB" id="A0A2W0C3B4"/>
<dbReference type="InterPro" id="IPR000843">
    <property type="entry name" value="HTH_LacI"/>
</dbReference>
<dbReference type="Proteomes" id="UP000247459">
    <property type="component" value="Unassembled WGS sequence"/>
</dbReference>
<keyword evidence="3" id="KW-0804">Transcription</keyword>
<evidence type="ECO:0000313" key="5">
    <source>
        <dbReference type="EMBL" id="PYY26304.1"/>
    </source>
</evidence>
<evidence type="ECO:0000256" key="2">
    <source>
        <dbReference type="ARBA" id="ARBA00023125"/>
    </source>
</evidence>
<accession>A0A2W0C3B4</accession>
<dbReference type="EMBL" id="PRLG01000029">
    <property type="protein sequence ID" value="PYY26304.1"/>
    <property type="molecule type" value="Genomic_DNA"/>
</dbReference>
<dbReference type="GO" id="GO:0003700">
    <property type="term" value="F:DNA-binding transcription factor activity"/>
    <property type="evidence" value="ECO:0007669"/>
    <property type="project" value="TreeGrafter"/>
</dbReference>
<dbReference type="PANTHER" id="PTHR30146:SF109">
    <property type="entry name" value="HTH-TYPE TRANSCRIPTIONAL REGULATOR GALS"/>
    <property type="match status" value="1"/>
</dbReference>
<dbReference type="SUPFAM" id="SSF47413">
    <property type="entry name" value="lambda repressor-like DNA-binding domains"/>
    <property type="match status" value="1"/>
</dbReference>
<protein>
    <submittedName>
        <fullName evidence="5">LacI family transcriptional regulator</fullName>
    </submittedName>
</protein>
<dbReference type="Pfam" id="PF00356">
    <property type="entry name" value="LacI"/>
    <property type="match status" value="1"/>
</dbReference>
<dbReference type="CDD" id="cd06267">
    <property type="entry name" value="PBP1_LacI_sugar_binding-like"/>
    <property type="match status" value="1"/>
</dbReference>
<evidence type="ECO:0000259" key="4">
    <source>
        <dbReference type="PROSITE" id="PS50932"/>
    </source>
</evidence>
<evidence type="ECO:0000313" key="6">
    <source>
        <dbReference type="Proteomes" id="UP000247459"/>
    </source>
</evidence>
<dbReference type="RefSeq" id="WP_110822316.1">
    <property type="nucleotide sequence ID" value="NZ_PRLG01000029.1"/>
</dbReference>
<dbReference type="PRINTS" id="PR00036">
    <property type="entry name" value="HTHLACI"/>
</dbReference>
<dbReference type="SMART" id="SM00354">
    <property type="entry name" value="HTH_LACI"/>
    <property type="match status" value="1"/>
</dbReference>
<dbReference type="OrthoDB" id="9775106at2"/>
<dbReference type="PANTHER" id="PTHR30146">
    <property type="entry name" value="LACI-RELATED TRANSCRIPTIONAL REPRESSOR"/>
    <property type="match status" value="1"/>
</dbReference>
<dbReference type="CDD" id="cd01392">
    <property type="entry name" value="HTH_LacI"/>
    <property type="match status" value="1"/>
</dbReference>
<dbReference type="GO" id="GO:0000976">
    <property type="term" value="F:transcription cis-regulatory region binding"/>
    <property type="evidence" value="ECO:0007669"/>
    <property type="project" value="TreeGrafter"/>
</dbReference>
<dbReference type="Pfam" id="PF13377">
    <property type="entry name" value="Peripla_BP_3"/>
    <property type="match status" value="1"/>
</dbReference>
<dbReference type="PROSITE" id="PS50932">
    <property type="entry name" value="HTH_LACI_2"/>
    <property type="match status" value="1"/>
</dbReference>
<comment type="caution">
    <text evidence="5">The sequence shown here is derived from an EMBL/GenBank/DDBJ whole genome shotgun (WGS) entry which is preliminary data.</text>
</comment>
<reference evidence="5 6" key="1">
    <citation type="submission" date="2018-01" db="EMBL/GenBank/DDBJ databases">
        <title>Genome sequence of the PGP bacterium Paenibacillus illinoisensis E3.</title>
        <authorList>
            <person name="Rolli E."/>
            <person name="Marasco R."/>
            <person name="Bessem C."/>
            <person name="Michoud G."/>
            <person name="Gaiarsa S."/>
            <person name="Borin S."/>
            <person name="Daffonchio D."/>
        </authorList>
    </citation>
    <scope>NUCLEOTIDE SEQUENCE [LARGE SCALE GENOMIC DNA]</scope>
    <source>
        <strain evidence="5 6">E3</strain>
    </source>
</reference>
<keyword evidence="2" id="KW-0238">DNA-binding</keyword>
<feature type="domain" description="HTH lacI-type" evidence="4">
    <location>
        <begin position="2"/>
        <end position="56"/>
    </location>
</feature>
<dbReference type="Gene3D" id="1.10.260.40">
    <property type="entry name" value="lambda repressor-like DNA-binding domains"/>
    <property type="match status" value="1"/>
</dbReference>
<dbReference type="InterPro" id="IPR010982">
    <property type="entry name" value="Lambda_DNA-bd_dom_sf"/>
</dbReference>
<proteinExistence type="predicted"/>